<comment type="similarity">
    <text evidence="1 2">Belongs to the small heat shock protein (HSP20) family.</text>
</comment>
<dbReference type="OrthoDB" id="1806521at2"/>
<protein>
    <submittedName>
        <fullName evidence="4">Heat-shock protein Hsp20</fullName>
    </submittedName>
</protein>
<dbReference type="PANTHER" id="PTHR11527">
    <property type="entry name" value="HEAT-SHOCK PROTEIN 20 FAMILY MEMBER"/>
    <property type="match status" value="1"/>
</dbReference>
<dbReference type="Pfam" id="PF00011">
    <property type="entry name" value="HSP20"/>
    <property type="match status" value="1"/>
</dbReference>
<evidence type="ECO:0000256" key="2">
    <source>
        <dbReference type="RuleBase" id="RU003616"/>
    </source>
</evidence>
<dbReference type="EMBL" id="LAYY01000100">
    <property type="protein sequence ID" value="KKK33648.1"/>
    <property type="molecule type" value="Genomic_DNA"/>
</dbReference>
<dbReference type="InterPro" id="IPR002068">
    <property type="entry name" value="A-crystallin/Hsp20_dom"/>
</dbReference>
<dbReference type="SUPFAM" id="SSF49764">
    <property type="entry name" value="HSP20-like chaperones"/>
    <property type="match status" value="1"/>
</dbReference>
<dbReference type="CDD" id="cd06464">
    <property type="entry name" value="ACD_sHsps-like"/>
    <property type="match status" value="1"/>
</dbReference>
<dbReference type="AlphaFoldDB" id="A0A0M2SH76"/>
<gene>
    <name evidence="4" type="ORF">WQ57_23895</name>
</gene>
<dbReference type="RefSeq" id="WP_046526136.1">
    <property type="nucleotide sequence ID" value="NZ_LAYY01000100.1"/>
</dbReference>
<evidence type="ECO:0000259" key="3">
    <source>
        <dbReference type="PROSITE" id="PS01031"/>
    </source>
</evidence>
<organism evidence="4 5">
    <name type="scientific">Mesobacillus campisalis</name>
    <dbReference type="NCBI Taxonomy" id="1408103"/>
    <lineage>
        <taxon>Bacteria</taxon>
        <taxon>Bacillati</taxon>
        <taxon>Bacillota</taxon>
        <taxon>Bacilli</taxon>
        <taxon>Bacillales</taxon>
        <taxon>Bacillaceae</taxon>
        <taxon>Mesobacillus</taxon>
    </lineage>
</organism>
<comment type="caution">
    <text evidence="4">The sequence shown here is derived from an EMBL/GenBank/DDBJ whole genome shotgun (WGS) entry which is preliminary data.</text>
</comment>
<proteinExistence type="inferred from homology"/>
<dbReference type="InterPro" id="IPR031107">
    <property type="entry name" value="Small_HSP"/>
</dbReference>
<keyword evidence="5" id="KW-1185">Reference proteome</keyword>
<evidence type="ECO:0000256" key="1">
    <source>
        <dbReference type="PROSITE-ProRule" id="PRU00285"/>
    </source>
</evidence>
<sequence length="145" mass="16619">MSMPPFDPFRQLSNIRKEFDRFLSDFPETLQNEFNLGGIRVDVHETENEVVATCDIPGVENKEDIQIVIDNNQLKISGTINRANEVSDENMYRKERLSGSFNRTITLPVAVSEEGVKASYRNGVLEVRMPKQQNNPKKTIDIDFQ</sequence>
<evidence type="ECO:0000313" key="4">
    <source>
        <dbReference type="EMBL" id="KKK33648.1"/>
    </source>
</evidence>
<dbReference type="PROSITE" id="PS01031">
    <property type="entry name" value="SHSP"/>
    <property type="match status" value="1"/>
</dbReference>
<evidence type="ECO:0000313" key="5">
    <source>
        <dbReference type="Proteomes" id="UP000034166"/>
    </source>
</evidence>
<dbReference type="PATRIC" id="fig|1408103.3.peg.5153"/>
<name>A0A0M2SH76_9BACI</name>
<accession>A0A0M2SH76</accession>
<dbReference type="Proteomes" id="UP000034166">
    <property type="component" value="Unassembled WGS sequence"/>
</dbReference>
<feature type="domain" description="SHSP" evidence="3">
    <location>
        <begin position="32"/>
        <end position="145"/>
    </location>
</feature>
<dbReference type="Gene3D" id="2.60.40.790">
    <property type="match status" value="1"/>
</dbReference>
<reference evidence="4 5" key="1">
    <citation type="submission" date="2015-04" db="EMBL/GenBank/DDBJ databases">
        <title>Taxonomic description and genome sequence of Bacillus campisalis sp. nov., a novel member of the genus Bacillus isolated from solar saltern.</title>
        <authorList>
            <person name="Mathan Kumar R."/>
            <person name="Kaur G."/>
            <person name="Kumar A."/>
            <person name="Singh N.K."/>
            <person name="Kaur N."/>
            <person name="Kumar N."/>
            <person name="Mayilraj S."/>
        </authorList>
    </citation>
    <scope>NUCLEOTIDE SEQUENCE [LARGE SCALE GENOMIC DNA]</scope>
    <source>
        <strain evidence="4 5">SA2-6</strain>
    </source>
</reference>
<dbReference type="InterPro" id="IPR008978">
    <property type="entry name" value="HSP20-like_chaperone"/>
</dbReference>